<dbReference type="Proteomes" id="UP000654947">
    <property type="component" value="Unassembled WGS sequence"/>
</dbReference>
<comment type="caution">
    <text evidence="1">The sequence shown here is derived from an EMBL/GenBank/DDBJ whole genome shotgun (WGS) entry which is preliminary data.</text>
</comment>
<dbReference type="EMBL" id="BMXL01000004">
    <property type="protein sequence ID" value="GHD20269.1"/>
    <property type="molecule type" value="Genomic_DNA"/>
</dbReference>
<protein>
    <submittedName>
        <fullName evidence="1">Uncharacterized protein</fullName>
    </submittedName>
</protein>
<evidence type="ECO:0000313" key="2">
    <source>
        <dbReference type="Proteomes" id="UP000654947"/>
    </source>
</evidence>
<reference evidence="1 2" key="1">
    <citation type="journal article" date="2014" name="Int. J. Syst. Evol. Microbiol.">
        <title>Complete genome sequence of Corynebacterium casei LMG S-19264T (=DSM 44701T), isolated from a smear-ripened cheese.</title>
        <authorList>
            <consortium name="US DOE Joint Genome Institute (JGI-PGF)"/>
            <person name="Walter F."/>
            <person name="Albersmeier A."/>
            <person name="Kalinowski J."/>
            <person name="Ruckert C."/>
        </authorList>
    </citation>
    <scope>NUCLEOTIDE SEQUENCE [LARGE SCALE GENOMIC DNA]</scope>
    <source>
        <strain evidence="1 2">KCTC 19473</strain>
    </source>
</reference>
<accession>A0A918XAS8</accession>
<name>A0A918XAS8_9ACTN</name>
<sequence>MSAEPVRAQQPVAVASPDPADLTGRWVYLRDIGAGVLTGAARTPAGRWYWSLRTPEGEVEGTGFPHAAPLSRHALPRTRRARHHLRALHADLSEYAPEAVAERTRVEHDRDLLDLELAVQP</sequence>
<organism evidence="1 2">
    <name type="scientific">Nocardiopsis kunsanensis</name>
    <dbReference type="NCBI Taxonomy" id="141693"/>
    <lineage>
        <taxon>Bacteria</taxon>
        <taxon>Bacillati</taxon>
        <taxon>Actinomycetota</taxon>
        <taxon>Actinomycetes</taxon>
        <taxon>Streptosporangiales</taxon>
        <taxon>Nocardiopsidaceae</taxon>
        <taxon>Nocardiopsis</taxon>
    </lineage>
</organism>
<evidence type="ECO:0000313" key="1">
    <source>
        <dbReference type="EMBL" id="GHD20269.1"/>
    </source>
</evidence>
<proteinExistence type="predicted"/>
<keyword evidence="2" id="KW-1185">Reference proteome</keyword>
<dbReference type="RefSeq" id="WP_017575586.1">
    <property type="nucleotide sequence ID" value="NZ_BMXL01000004.1"/>
</dbReference>
<gene>
    <name evidence="1" type="ORF">GCM10007147_12200</name>
</gene>
<dbReference type="AlphaFoldDB" id="A0A918XAS8"/>